<sequence>MARKQKYDYFKAFERQADLALQEADLLIDVIENFTTAEAVREVIPKAHEIEHRADEINHETYMAIAKSFITPIDRDDILAIAGALDDVIDDIEDIINLFYMMDVHFMHKDIIGVAHLLRKSCEALKLAMSEFPDFRKSAAFSQAIISVNDFEEQADELHEELMHNLFTVDAENPMRVVVWSRIFLKLENCCDGCEHVADVLSTVLLKNV</sequence>
<dbReference type="AlphaFoldDB" id="A0A172RWS0"/>
<evidence type="ECO:0008006" key="4">
    <source>
        <dbReference type="Google" id="ProtNLM"/>
    </source>
</evidence>
<dbReference type="InterPro" id="IPR018445">
    <property type="entry name" value="Put_Phosphate_transp_reg"/>
</dbReference>
<dbReference type="OrthoDB" id="9797568at2"/>
<protein>
    <recommendedName>
        <fullName evidence="4">Phosphate transport regulator (Distant homolog of PhoU)</fullName>
    </recommendedName>
</protein>
<dbReference type="SUPFAM" id="SSF109755">
    <property type="entry name" value="PhoU-like"/>
    <property type="match status" value="1"/>
</dbReference>
<reference evidence="3" key="1">
    <citation type="submission" date="2016-10" db="EMBL/GenBank/DDBJ databases">
        <authorList>
            <person name="Varghese N."/>
        </authorList>
    </citation>
    <scope>NUCLEOTIDE SEQUENCE [LARGE SCALE GENOMIC DNA]</scope>
    <source>
        <strain evidence="3">DSM 21843</strain>
    </source>
</reference>
<evidence type="ECO:0000313" key="3">
    <source>
        <dbReference type="Proteomes" id="UP000182975"/>
    </source>
</evidence>
<keyword evidence="3" id="KW-1185">Reference proteome</keyword>
<dbReference type="Pfam" id="PF01865">
    <property type="entry name" value="PhoU_div"/>
    <property type="match status" value="1"/>
</dbReference>
<accession>A0A172RWS0</accession>
<comment type="similarity">
    <text evidence="1">Belongs to the UPF0111 family.</text>
</comment>
<gene>
    <name evidence="2" type="ORF">SAMN02910314_01328</name>
</gene>
<dbReference type="RefSeq" id="WP_066660867.1">
    <property type="nucleotide sequence ID" value="NZ_CP011402.1"/>
</dbReference>
<dbReference type="EMBL" id="FOEC01000008">
    <property type="protein sequence ID" value="SEO83503.1"/>
    <property type="molecule type" value="Genomic_DNA"/>
</dbReference>
<evidence type="ECO:0000256" key="1">
    <source>
        <dbReference type="ARBA" id="ARBA00008591"/>
    </source>
</evidence>
<organism evidence="2 3">
    <name type="scientific">Denitrobacterium detoxificans</name>
    <dbReference type="NCBI Taxonomy" id="79604"/>
    <lineage>
        <taxon>Bacteria</taxon>
        <taxon>Bacillati</taxon>
        <taxon>Actinomycetota</taxon>
        <taxon>Coriobacteriia</taxon>
        <taxon>Eggerthellales</taxon>
        <taxon>Eggerthellaceae</taxon>
        <taxon>Denitrobacterium</taxon>
    </lineage>
</organism>
<dbReference type="InterPro" id="IPR038078">
    <property type="entry name" value="PhoU-like_sf"/>
</dbReference>
<evidence type="ECO:0000313" key="2">
    <source>
        <dbReference type="EMBL" id="SEO83503.1"/>
    </source>
</evidence>
<name>A0A172RWS0_9ACTN</name>
<dbReference type="STRING" id="79604.AAY81_02315"/>
<dbReference type="PANTHER" id="PTHR37298">
    <property type="entry name" value="UPF0111 PROTEIN YKAA"/>
    <property type="match status" value="1"/>
</dbReference>
<dbReference type="Gene3D" id="1.20.58.220">
    <property type="entry name" value="Phosphate transport system protein phou homolog 2, domain 2"/>
    <property type="match status" value="1"/>
</dbReference>
<proteinExistence type="inferred from homology"/>
<dbReference type="KEGG" id="ddt:AAY81_02315"/>
<dbReference type="PATRIC" id="fig|79604.3.peg.467"/>
<dbReference type="InterPro" id="IPR052912">
    <property type="entry name" value="UPF0111_domain"/>
</dbReference>
<dbReference type="Proteomes" id="UP000182975">
    <property type="component" value="Unassembled WGS sequence"/>
</dbReference>
<dbReference type="PANTHER" id="PTHR37298:SF1">
    <property type="entry name" value="UPF0111 PROTEIN YKAA"/>
    <property type="match status" value="1"/>
</dbReference>